<accession>A0A098VTN7</accession>
<feature type="region of interest" description="Disordered" evidence="1">
    <location>
        <begin position="91"/>
        <end position="111"/>
    </location>
</feature>
<dbReference type="EMBL" id="JMKJ01000077">
    <property type="protein sequence ID" value="KGG52453.1"/>
    <property type="molecule type" value="Genomic_DNA"/>
</dbReference>
<reference evidence="2 3" key="1">
    <citation type="submission" date="2014-04" db="EMBL/GenBank/DDBJ databases">
        <title>A new species of microsporidia sheds light on the evolution of extreme parasitism.</title>
        <authorList>
            <person name="Haag K.L."/>
            <person name="James T.Y."/>
            <person name="Larsson R."/>
            <person name="Schaer T.M."/>
            <person name="Refardt D."/>
            <person name="Pombert J.-F."/>
            <person name="Ebert D."/>
        </authorList>
    </citation>
    <scope>NUCLEOTIDE SEQUENCE [LARGE SCALE GENOMIC DNA]</scope>
    <source>
        <strain evidence="2 3">UGP3</strain>
        <tissue evidence="2">Spores</tissue>
    </source>
</reference>
<dbReference type="VEuPathDB" id="MicrosporidiaDB:DI09_16p70"/>
<dbReference type="HOGENOM" id="CLU_860758_0_0_1"/>
<dbReference type="GeneID" id="25258665"/>
<organism evidence="2 3">
    <name type="scientific">Mitosporidium daphniae</name>
    <dbReference type="NCBI Taxonomy" id="1485682"/>
    <lineage>
        <taxon>Eukaryota</taxon>
        <taxon>Fungi</taxon>
        <taxon>Fungi incertae sedis</taxon>
        <taxon>Microsporidia</taxon>
        <taxon>Mitosporidium</taxon>
    </lineage>
</organism>
<sequence length="323" mass="34822">MFKSTAQTPFAFNPISTSASTTPLSSASQPTNPFSMPMSNAPSFGASSLSTPFASSSFSNFNTTQAATPAMPSTQFTASSAMQTPFTASSAMQTPFSTPANTTPQFPAPGTANSFFTPSSSVFCTPGTLPTQGTFTTPSSIQAPNSSLKPPLSEAVIKETAHKAAMPVPSIARENNDLETQIGQIEKLLLQVKIQLVKSSETFEDMREKGNSLFSDLELALFSLEKFKNPSMRSTLYVLDKPIERYFKKRISAFGHTLGLLKTRIEANDPKPLADEHIGILISNPDLLACKLKEFLKSIVQMASEISALEEKLNARVQTKQKA</sequence>
<evidence type="ECO:0000256" key="1">
    <source>
        <dbReference type="SAM" id="MobiDB-lite"/>
    </source>
</evidence>
<name>A0A098VTN7_9MICR</name>
<protein>
    <submittedName>
        <fullName evidence="2">Uncharacterized protein</fullName>
    </submittedName>
</protein>
<feature type="region of interest" description="Disordered" evidence="1">
    <location>
        <begin position="13"/>
        <end position="35"/>
    </location>
</feature>
<dbReference type="RefSeq" id="XP_013238920.1">
    <property type="nucleotide sequence ID" value="XM_013383466.1"/>
</dbReference>
<gene>
    <name evidence="2" type="ORF">DI09_16p70</name>
</gene>
<comment type="caution">
    <text evidence="2">The sequence shown here is derived from an EMBL/GenBank/DDBJ whole genome shotgun (WGS) entry which is preliminary data.</text>
</comment>
<dbReference type="AlphaFoldDB" id="A0A098VTN7"/>
<feature type="compositionally biased region" description="Low complexity" evidence="1">
    <location>
        <begin position="16"/>
        <end position="31"/>
    </location>
</feature>
<proteinExistence type="predicted"/>
<keyword evidence="3" id="KW-1185">Reference proteome</keyword>
<evidence type="ECO:0000313" key="2">
    <source>
        <dbReference type="EMBL" id="KGG52453.1"/>
    </source>
</evidence>
<dbReference type="Proteomes" id="UP000029725">
    <property type="component" value="Unassembled WGS sequence"/>
</dbReference>
<evidence type="ECO:0000313" key="3">
    <source>
        <dbReference type="Proteomes" id="UP000029725"/>
    </source>
</evidence>